<name>B9TNU6_RICCO</name>
<dbReference type="Proteomes" id="UP000008311">
    <property type="component" value="Unassembled WGS sequence"/>
</dbReference>
<sequence>MAAERHDAAFGIVLEGEVVVALRIGAEVGIVVIVRQRQGCAGAPAPEHLGGKALAFLRRVAMCLEEGVEATDPAVILAHYDEGAVPSENRRLGHAERLAVLALIAEDEFAGLDRPLLAWQRINAAALHCGLGDRIPETERVFRAVRRAEAMLAEQGDAAAPVEFGARRRQRLVERIIVDRVDGQREMAVARLEHVFPVFRRVGSEVAKLLRACGHALLERERKGLELGVGNAERLQTLEAERSADPEIEILAPIVGRSDMRCQPAEKIAGSRCLVEMEHGVNADIGFRPASEDQRLDVLQ</sequence>
<reference evidence="2" key="1">
    <citation type="journal article" date="2010" name="Nat. Biotechnol.">
        <title>Draft genome sequence of the oilseed species Ricinus communis.</title>
        <authorList>
            <person name="Chan A.P."/>
            <person name="Crabtree J."/>
            <person name="Zhao Q."/>
            <person name="Lorenzi H."/>
            <person name="Orvis J."/>
            <person name="Puiu D."/>
            <person name="Melake-Berhan A."/>
            <person name="Jones K.M."/>
            <person name="Redman J."/>
            <person name="Chen G."/>
            <person name="Cahoon E.B."/>
            <person name="Gedil M."/>
            <person name="Stanke M."/>
            <person name="Haas B.J."/>
            <person name="Wortman J.R."/>
            <person name="Fraser-Liggett C.M."/>
            <person name="Ravel J."/>
            <person name="Rabinowicz P.D."/>
        </authorList>
    </citation>
    <scope>NUCLEOTIDE SEQUENCE [LARGE SCALE GENOMIC DNA]</scope>
    <source>
        <strain evidence="2">cv. Hale</strain>
    </source>
</reference>
<feature type="non-terminal residue" evidence="1">
    <location>
        <position position="300"/>
    </location>
</feature>
<dbReference type="InParanoid" id="B9TNU6"/>
<dbReference type="AlphaFoldDB" id="B9TNU6"/>
<evidence type="ECO:0000313" key="2">
    <source>
        <dbReference type="Proteomes" id="UP000008311"/>
    </source>
</evidence>
<proteinExistence type="predicted"/>
<accession>B9TNU6</accession>
<dbReference type="EMBL" id="EQ993653">
    <property type="protein sequence ID" value="EEF22468.1"/>
    <property type="molecule type" value="Genomic_DNA"/>
</dbReference>
<evidence type="ECO:0000313" key="1">
    <source>
        <dbReference type="EMBL" id="EEF22468.1"/>
    </source>
</evidence>
<gene>
    <name evidence="1" type="ORF">RCOM_1992140</name>
</gene>
<keyword evidence="2" id="KW-1185">Reference proteome</keyword>
<protein>
    <submittedName>
        <fullName evidence="1">Uncharacterized protein</fullName>
    </submittedName>
</protein>
<organism evidence="1 2">
    <name type="scientific">Ricinus communis</name>
    <name type="common">Castor bean</name>
    <dbReference type="NCBI Taxonomy" id="3988"/>
    <lineage>
        <taxon>Eukaryota</taxon>
        <taxon>Viridiplantae</taxon>
        <taxon>Streptophyta</taxon>
        <taxon>Embryophyta</taxon>
        <taxon>Tracheophyta</taxon>
        <taxon>Spermatophyta</taxon>
        <taxon>Magnoliopsida</taxon>
        <taxon>eudicotyledons</taxon>
        <taxon>Gunneridae</taxon>
        <taxon>Pentapetalae</taxon>
        <taxon>rosids</taxon>
        <taxon>fabids</taxon>
        <taxon>Malpighiales</taxon>
        <taxon>Euphorbiaceae</taxon>
        <taxon>Acalyphoideae</taxon>
        <taxon>Acalypheae</taxon>
        <taxon>Ricinus</taxon>
    </lineage>
</organism>